<feature type="domain" description="Tubby C-terminal" evidence="1">
    <location>
        <begin position="4"/>
        <end position="172"/>
    </location>
</feature>
<dbReference type="InterPro" id="IPR056944">
    <property type="entry name" value="Tubby_C-like"/>
</dbReference>
<sequence>MQRYHYSPPKLKGSTKLIDVVDAQGHVQCRFKRIYKNLFVKLMYYWQNFDWYTQINVYSNDGELIYFCKKNSKWVRHPSYDIVNCQTNEVYHVTYTSFLNIAPEFLITSEAGEFTMKSSITDSVQFFYQRKEVARWNMKVTEFFKTYVEIEEDSPIQDVAFFICLFQCVFYIGD</sequence>
<dbReference type="EMBL" id="MASJ01000023">
    <property type="protein sequence ID" value="OCS84607.1"/>
    <property type="molecule type" value="Genomic_DNA"/>
</dbReference>
<dbReference type="Pfam" id="PF23728">
    <property type="entry name" value="Tubby_C_like"/>
    <property type="match status" value="1"/>
</dbReference>
<organism evidence="2 3">
    <name type="scientific">Caryophanon tenue</name>
    <dbReference type="NCBI Taxonomy" id="33978"/>
    <lineage>
        <taxon>Bacteria</taxon>
        <taxon>Bacillati</taxon>
        <taxon>Bacillota</taxon>
        <taxon>Bacilli</taxon>
        <taxon>Bacillales</taxon>
        <taxon>Caryophanaceae</taxon>
        <taxon>Caryophanon</taxon>
    </lineage>
</organism>
<keyword evidence="3" id="KW-1185">Reference proteome</keyword>
<accession>A0A1C0YBP0</accession>
<protein>
    <recommendedName>
        <fullName evidence="1">Tubby C-terminal domain-containing protein</fullName>
    </recommendedName>
</protein>
<gene>
    <name evidence="2" type="ORF">A6M13_03250</name>
</gene>
<evidence type="ECO:0000313" key="3">
    <source>
        <dbReference type="Proteomes" id="UP000093199"/>
    </source>
</evidence>
<evidence type="ECO:0000259" key="1">
    <source>
        <dbReference type="Pfam" id="PF23728"/>
    </source>
</evidence>
<proteinExistence type="predicted"/>
<dbReference type="Proteomes" id="UP000093199">
    <property type="component" value="Unassembled WGS sequence"/>
</dbReference>
<comment type="caution">
    <text evidence="2">The sequence shown here is derived from an EMBL/GenBank/DDBJ whole genome shotgun (WGS) entry which is preliminary data.</text>
</comment>
<dbReference type="RefSeq" id="WP_066545698.1">
    <property type="nucleotide sequence ID" value="NZ_MASJ01000023.1"/>
</dbReference>
<evidence type="ECO:0000313" key="2">
    <source>
        <dbReference type="EMBL" id="OCS84607.1"/>
    </source>
</evidence>
<dbReference type="AlphaFoldDB" id="A0A1C0YBP0"/>
<reference evidence="2 3" key="1">
    <citation type="submission" date="2016-07" db="EMBL/GenBank/DDBJ databases">
        <title>Caryophanon tenue genome sequencing.</title>
        <authorList>
            <person name="Verma A."/>
            <person name="Pal Y."/>
            <person name="Krishnamurthi S."/>
        </authorList>
    </citation>
    <scope>NUCLEOTIDE SEQUENCE [LARGE SCALE GENOMIC DNA]</scope>
    <source>
        <strain evidence="2 3">DSM 14152</strain>
    </source>
</reference>
<name>A0A1C0YBP0_9BACL</name>
<dbReference type="OrthoDB" id="2451847at2"/>